<protein>
    <submittedName>
        <fullName evidence="3">Uncharacterized protein</fullName>
    </submittedName>
</protein>
<feature type="region of interest" description="Disordered" evidence="1">
    <location>
        <begin position="51"/>
        <end position="77"/>
    </location>
</feature>
<keyword evidence="2" id="KW-1133">Transmembrane helix</keyword>
<feature type="transmembrane region" description="Helical" evidence="2">
    <location>
        <begin position="94"/>
        <end position="113"/>
    </location>
</feature>
<accession>A0A427B4B2</accession>
<name>A0A427B4B2_ENSVE</name>
<evidence type="ECO:0000256" key="1">
    <source>
        <dbReference type="SAM" id="MobiDB-lite"/>
    </source>
</evidence>
<reference evidence="3 4" key="1">
    <citation type="journal article" date="2014" name="Agronomy (Basel)">
        <title>A Draft Genome Sequence for Ensete ventricosum, the Drought-Tolerant Tree Against Hunger.</title>
        <authorList>
            <person name="Harrison J."/>
            <person name="Moore K.A."/>
            <person name="Paszkiewicz K."/>
            <person name="Jones T."/>
            <person name="Grant M."/>
            <person name="Ambacheew D."/>
            <person name="Muzemil S."/>
            <person name="Studholme D.J."/>
        </authorList>
    </citation>
    <scope>NUCLEOTIDE SEQUENCE [LARGE SCALE GENOMIC DNA]</scope>
</reference>
<evidence type="ECO:0000256" key="2">
    <source>
        <dbReference type="SAM" id="Phobius"/>
    </source>
</evidence>
<dbReference type="EMBL" id="AMZH03000517">
    <property type="protein sequence ID" value="RRT83312.1"/>
    <property type="molecule type" value="Genomic_DNA"/>
</dbReference>
<dbReference type="AlphaFoldDB" id="A0A427B4B2"/>
<dbReference type="Proteomes" id="UP000287651">
    <property type="component" value="Unassembled WGS sequence"/>
</dbReference>
<feature type="compositionally biased region" description="Low complexity" evidence="1">
    <location>
        <begin position="67"/>
        <end position="77"/>
    </location>
</feature>
<proteinExistence type="predicted"/>
<feature type="region of interest" description="Disordered" evidence="1">
    <location>
        <begin position="1"/>
        <end position="32"/>
    </location>
</feature>
<comment type="caution">
    <text evidence="3">The sequence shown here is derived from an EMBL/GenBank/DDBJ whole genome shotgun (WGS) entry which is preliminary data.</text>
</comment>
<keyword evidence="2" id="KW-0472">Membrane</keyword>
<sequence>MDPNTLSALRSKGGEEAAFVGRSRSSEPAPLESSNDCVRLYHRHETVITTYPRPGSNRFPRSPPLLPLRSPDSSPSSLSLSLPISLSLGFSDSWLGLVGIGVILWLLISWLLLGRESDREAVWRA</sequence>
<keyword evidence="2" id="KW-0812">Transmembrane</keyword>
<organism evidence="3 4">
    <name type="scientific">Ensete ventricosum</name>
    <name type="common">Abyssinian banana</name>
    <name type="synonym">Musa ensete</name>
    <dbReference type="NCBI Taxonomy" id="4639"/>
    <lineage>
        <taxon>Eukaryota</taxon>
        <taxon>Viridiplantae</taxon>
        <taxon>Streptophyta</taxon>
        <taxon>Embryophyta</taxon>
        <taxon>Tracheophyta</taxon>
        <taxon>Spermatophyta</taxon>
        <taxon>Magnoliopsida</taxon>
        <taxon>Liliopsida</taxon>
        <taxon>Zingiberales</taxon>
        <taxon>Musaceae</taxon>
        <taxon>Ensete</taxon>
    </lineage>
</organism>
<evidence type="ECO:0000313" key="3">
    <source>
        <dbReference type="EMBL" id="RRT83312.1"/>
    </source>
</evidence>
<gene>
    <name evidence="3" type="ORF">B296_00017981</name>
</gene>
<evidence type="ECO:0000313" key="4">
    <source>
        <dbReference type="Proteomes" id="UP000287651"/>
    </source>
</evidence>